<gene>
    <name evidence="2" type="ORF">MTBBW1_2260003</name>
</gene>
<dbReference type="InterPro" id="IPR051200">
    <property type="entry name" value="Host-pathogen_enzymatic-act"/>
</dbReference>
<dbReference type="Proteomes" id="UP000191931">
    <property type="component" value="Unassembled WGS sequence"/>
</dbReference>
<dbReference type="AlphaFoldDB" id="A0A1W1HDC1"/>
<dbReference type="STRING" id="1246637.MTBBW1_2260003"/>
<dbReference type="Pfam" id="PF01650">
    <property type="entry name" value="Peptidase_C13"/>
    <property type="match status" value="1"/>
</dbReference>
<name>A0A1W1HDC1_9BACT</name>
<reference evidence="2 3" key="1">
    <citation type="submission" date="2017-03" db="EMBL/GenBank/DDBJ databases">
        <authorList>
            <person name="Afonso C.L."/>
            <person name="Miller P.J."/>
            <person name="Scott M.A."/>
            <person name="Spackman E."/>
            <person name="Goraichik I."/>
            <person name="Dimitrov K.M."/>
            <person name="Suarez D.L."/>
            <person name="Swayne D.E."/>
        </authorList>
    </citation>
    <scope>NUCLEOTIDE SEQUENCE [LARGE SCALE GENOMIC DNA]</scope>
    <source>
        <strain evidence="2">PRJEB14757</strain>
    </source>
</reference>
<evidence type="ECO:0000313" key="2">
    <source>
        <dbReference type="EMBL" id="SLM30436.1"/>
    </source>
</evidence>
<dbReference type="InterPro" id="IPR015943">
    <property type="entry name" value="WD40/YVTN_repeat-like_dom_sf"/>
</dbReference>
<dbReference type="SUPFAM" id="SSF51004">
    <property type="entry name" value="C-terminal (heme d1) domain of cytochrome cd1-nitrite reductase"/>
    <property type="match status" value="1"/>
</dbReference>
<keyword evidence="1" id="KW-0812">Transmembrane</keyword>
<organism evidence="2 3">
    <name type="scientific">Desulfamplus magnetovallimortis</name>
    <dbReference type="NCBI Taxonomy" id="1246637"/>
    <lineage>
        <taxon>Bacteria</taxon>
        <taxon>Pseudomonadati</taxon>
        <taxon>Thermodesulfobacteriota</taxon>
        <taxon>Desulfobacteria</taxon>
        <taxon>Desulfobacterales</taxon>
        <taxon>Desulfobacteraceae</taxon>
        <taxon>Desulfamplus</taxon>
    </lineage>
</organism>
<dbReference type="InterPro" id="IPR011048">
    <property type="entry name" value="Haem_d1_sf"/>
</dbReference>
<keyword evidence="1" id="KW-0472">Membrane</keyword>
<proteinExistence type="predicted"/>
<evidence type="ECO:0000256" key="1">
    <source>
        <dbReference type="SAM" id="Phobius"/>
    </source>
</evidence>
<keyword evidence="1" id="KW-1133">Transmembrane helix</keyword>
<dbReference type="GO" id="GO:0006508">
    <property type="term" value="P:proteolysis"/>
    <property type="evidence" value="ECO:0007669"/>
    <property type="project" value="InterPro"/>
</dbReference>
<dbReference type="RefSeq" id="WP_186441680.1">
    <property type="nucleotide sequence ID" value="NZ_LT828561.1"/>
</dbReference>
<keyword evidence="3" id="KW-1185">Reference proteome</keyword>
<dbReference type="Gene3D" id="2.130.10.10">
    <property type="entry name" value="YVTN repeat-like/Quinoprotein amine dehydrogenase"/>
    <property type="match status" value="1"/>
</dbReference>
<dbReference type="PANTHER" id="PTHR47197:SF3">
    <property type="entry name" value="DIHYDRO-HEME D1 DEHYDROGENASE"/>
    <property type="match status" value="1"/>
</dbReference>
<dbReference type="InterPro" id="IPR001096">
    <property type="entry name" value="Peptidase_C13"/>
</dbReference>
<dbReference type="Gene3D" id="3.40.50.1460">
    <property type="match status" value="1"/>
</dbReference>
<sequence length="1108" mass="123067">MFFYNINRHGRSPATPDHGNNVSISTVKKTILFFIFFVICAVTTYSHAVENKFDVDVSLYPFSGPSTIVSLDDGLSQAVINRVSGKISRIKHDQVVFERTIDNFKPFDLLAVNDDLYVTCSECGEVKVLSQIDFSLKKTIPVNQTATYMTLSSDRSKIYVSSPLKSADTISMIDIASRSLISPPIYDPDLNIVEKLVTRNGKLFATSRISSSINIYDENTLMNLNIPTPTWGFVPDDIVVTDNYIYLSSIEEMKISVIDLETFEKIKDIEFNGSPGRMIFDGDHYIYVLNSNRTGKVFRLDTDTNEFDDNSCFQSGNCFYTGSDPEDAVISRDGKVLYVSNYSDNAISYHFISGKLFIEPRDVIVKPSDDNAGDTGVSGTTGEESSNIVTLKAGGGSGNYLWSVNGGTLSATSGDEVSFTPPSDEDIYKVTVQDLDSLATATSEIIVVDIRVTPETLTVSDQNPLPFNITGGTPPYTVSILQGGTIEHFAGESDFTFSPPLKDGIYTIEVMDRNGAKKYANVVMASEGVTVLPADASRAAIIVAGGPSDTHINGIWPELELAASEIYRILYEEKGFTKEQLYLLSPVDLDIDGDGIEDQGTIRNEHGVFLDESYIGDAFQWAENAKELDQPLLVFLMGHGSYDKYYLNVKKPENSIDAETLDQYLDDYQQSTGNKVVVIMDSCHSGSFIDDLAGENRAIITSTGEENIAFYITHSDNKNTVHSFISYFSTWIRKGVNLKECYERACVDLENFYAEESCSSIYDTQTYFSQNPQYEDEGDGDYYDLLMDQESDDGVMLKNIYIKRPSPYANSSRKQHSILSESRSLKGDTLESISDMTMSIVSMNGNSIGSLSAAEPVNLKAKVGIAQSNIEAVYAILKPPGMKMTATRDENDIIHLSYPQIRLARTEEDRNLESPDSEIWETLWNGAVYKGCYEINFYARSQNGTIAFSDAITLSVYDDDAPEPPEAPDIELFLGKNGNDISGEDSTSKTFSKSDHLTINFMERLNWGYDLYLAIFLPDGRIWTFNGAFDGIDSSKISNVTYDPASIVKWKAERIQDNKLTLLDMDLSQGIMPSGQYLVCALMVPQGKDLFDMAPYWVFSEQLFSIND</sequence>
<accession>A0A1W1HDC1</accession>
<dbReference type="GO" id="GO:0008233">
    <property type="term" value="F:peptidase activity"/>
    <property type="evidence" value="ECO:0007669"/>
    <property type="project" value="InterPro"/>
</dbReference>
<evidence type="ECO:0000313" key="3">
    <source>
        <dbReference type="Proteomes" id="UP000191931"/>
    </source>
</evidence>
<feature type="transmembrane region" description="Helical" evidence="1">
    <location>
        <begin position="31"/>
        <end position="48"/>
    </location>
</feature>
<protein>
    <submittedName>
        <fullName evidence="2">Uncharacterized protein</fullName>
    </submittedName>
</protein>
<dbReference type="PANTHER" id="PTHR47197">
    <property type="entry name" value="PROTEIN NIRF"/>
    <property type="match status" value="1"/>
</dbReference>
<dbReference type="EMBL" id="FWEV01000142">
    <property type="protein sequence ID" value="SLM30436.1"/>
    <property type="molecule type" value="Genomic_DNA"/>
</dbReference>